<evidence type="ECO:0000313" key="2">
    <source>
        <dbReference type="EMBL" id="RFC63724.1"/>
    </source>
</evidence>
<protein>
    <submittedName>
        <fullName evidence="2">Class I SAM-dependent methyltransferase</fullName>
    </submittedName>
</protein>
<dbReference type="SUPFAM" id="SSF53335">
    <property type="entry name" value="S-adenosyl-L-methionine-dependent methyltransferases"/>
    <property type="match status" value="1"/>
</dbReference>
<feature type="compositionally biased region" description="Basic and acidic residues" evidence="1">
    <location>
        <begin position="415"/>
        <end position="429"/>
    </location>
</feature>
<organism evidence="2 3">
    <name type="scientific">Fulvimarina endophytica</name>
    <dbReference type="NCBI Taxonomy" id="2293836"/>
    <lineage>
        <taxon>Bacteria</taxon>
        <taxon>Pseudomonadati</taxon>
        <taxon>Pseudomonadota</taxon>
        <taxon>Alphaproteobacteria</taxon>
        <taxon>Hyphomicrobiales</taxon>
        <taxon>Aurantimonadaceae</taxon>
        <taxon>Fulvimarina</taxon>
    </lineage>
</organism>
<sequence>MNCLACGSIGLFDSEKELKEFGTDVVLKICGQCGSGTFSPLPTIDYRTHTNSDYDLRDYVELNANIGFLAGSILRLIDQRPPGRLLDIGCGFGFAADSVRRLLGWEVVGFEPSRYGVRGAEILGVDIRPEYLTADHPMAQQKYDVIHVSEVIEHIEEPQSFIAFLASLLSEDGMIIASTPDISVLDNDAMSRSIKLSVLSIGAHTVLFSRSGLEQLFESVGLSNIHCELRGTSHLIVASKVPYKKPKRSMEEFYEAYLRSLIEVDAMDPMLEMGVVSRLFSFYVNHGQFDKADPLLERVIKLSDVSHPISNFDAFLENTTTIVPYIYYYIGMHYYAYKGNYELSRFYFLLCWQISIEKIRRRPAVSVVESDLLWRSFLHYGLSCEALGDDSDAQSAYARLQMDGGRDLPSVQSDVRSRAKERYRNPNGS</sequence>
<dbReference type="RefSeq" id="WP_116683453.1">
    <property type="nucleotide sequence ID" value="NZ_QURL01000004.1"/>
</dbReference>
<dbReference type="InterPro" id="IPR029063">
    <property type="entry name" value="SAM-dependent_MTases_sf"/>
</dbReference>
<dbReference type="PANTHER" id="PTHR43861">
    <property type="entry name" value="TRANS-ACONITATE 2-METHYLTRANSFERASE-RELATED"/>
    <property type="match status" value="1"/>
</dbReference>
<dbReference type="CDD" id="cd02440">
    <property type="entry name" value="AdoMet_MTases"/>
    <property type="match status" value="1"/>
</dbReference>
<evidence type="ECO:0000313" key="3">
    <source>
        <dbReference type="Proteomes" id="UP000264310"/>
    </source>
</evidence>
<dbReference type="GO" id="GO:0008168">
    <property type="term" value="F:methyltransferase activity"/>
    <property type="evidence" value="ECO:0007669"/>
    <property type="project" value="UniProtKB-KW"/>
</dbReference>
<accession>A0A371X3Y5</accession>
<dbReference type="GO" id="GO:0032259">
    <property type="term" value="P:methylation"/>
    <property type="evidence" value="ECO:0007669"/>
    <property type="project" value="UniProtKB-KW"/>
</dbReference>
<evidence type="ECO:0000256" key="1">
    <source>
        <dbReference type="SAM" id="MobiDB-lite"/>
    </source>
</evidence>
<keyword evidence="2" id="KW-0489">Methyltransferase</keyword>
<dbReference type="OrthoDB" id="9777638at2"/>
<keyword evidence="3" id="KW-1185">Reference proteome</keyword>
<gene>
    <name evidence="2" type="ORF">DYI37_12055</name>
</gene>
<dbReference type="Pfam" id="PF13489">
    <property type="entry name" value="Methyltransf_23"/>
    <property type="match status" value="1"/>
</dbReference>
<dbReference type="Proteomes" id="UP000264310">
    <property type="component" value="Unassembled WGS sequence"/>
</dbReference>
<dbReference type="EMBL" id="QURL01000004">
    <property type="protein sequence ID" value="RFC63724.1"/>
    <property type="molecule type" value="Genomic_DNA"/>
</dbReference>
<proteinExistence type="predicted"/>
<reference evidence="2 3" key="1">
    <citation type="submission" date="2018-08" db="EMBL/GenBank/DDBJ databases">
        <title>Fulvimarina sp. 85, whole genome shotgun sequence.</title>
        <authorList>
            <person name="Tuo L."/>
        </authorList>
    </citation>
    <scope>NUCLEOTIDE SEQUENCE [LARGE SCALE GENOMIC DNA]</scope>
    <source>
        <strain evidence="2 3">85</strain>
    </source>
</reference>
<name>A0A371X3Y5_9HYPH</name>
<dbReference type="Gene3D" id="3.40.50.150">
    <property type="entry name" value="Vaccinia Virus protein VP39"/>
    <property type="match status" value="1"/>
</dbReference>
<dbReference type="AlphaFoldDB" id="A0A371X3Y5"/>
<comment type="caution">
    <text evidence="2">The sequence shown here is derived from an EMBL/GenBank/DDBJ whole genome shotgun (WGS) entry which is preliminary data.</text>
</comment>
<feature type="region of interest" description="Disordered" evidence="1">
    <location>
        <begin position="404"/>
        <end position="429"/>
    </location>
</feature>
<keyword evidence="2" id="KW-0808">Transferase</keyword>